<reference evidence="2" key="1">
    <citation type="submission" date="2018-07" db="EMBL/GenBank/DDBJ databases">
        <title>Genome sequencing of Paracoccus sp. SC2-6.</title>
        <authorList>
            <person name="Heo J."/>
            <person name="Kim S.-J."/>
            <person name="Kwon S.-W."/>
        </authorList>
    </citation>
    <scope>NUCLEOTIDE SEQUENCE [LARGE SCALE GENOMIC DNA]</scope>
    <source>
        <strain evidence="2">SC2-6</strain>
    </source>
</reference>
<evidence type="ECO:0000313" key="1">
    <source>
        <dbReference type="EMBL" id="AXC50863.1"/>
    </source>
</evidence>
<sequence length="298" mass="32620">MTSKGSPPMQIAFHVGLHGTDDERIIRTLNANREALRRAHVELCPNDVNEPILNEALNALKGGVAPPDLEEVLHDALIEDEGTQRLLLSRPTLVGMARRVFDGDTLGSIMPGKMRMLAHTVPSAEVEFFLGLKNPAAHVSQLLARMNRVPPELRARIKPEMLRWAPTVRAMLAELGGRRLIIWCNEDMPLIFPEVVRRFAGLPAGEPLVDDNPLLETLLTKKGYEALAAKLAPLAAADIGRRRALTTAALMEDHDPEAVALTVENLGWDQTIIDRITAAYDADVAEIAALPGVEFISP</sequence>
<proteinExistence type="predicted"/>
<dbReference type="AlphaFoldDB" id="A0A344PNA8"/>
<protein>
    <submittedName>
        <fullName evidence="1">Uncharacterized protein</fullName>
    </submittedName>
</protein>
<dbReference type="OrthoDB" id="7816979at2"/>
<keyword evidence="2" id="KW-1185">Reference proteome</keyword>
<name>A0A344PNA8_9RHOB</name>
<gene>
    <name evidence="1" type="ORF">DRW48_15315</name>
</gene>
<accession>A0A344PNA8</accession>
<dbReference type="RefSeq" id="WP_114077151.1">
    <property type="nucleotide sequence ID" value="NZ_CP030918.1"/>
</dbReference>
<dbReference type="KEGG" id="pars:DRW48_15315"/>
<organism evidence="1 2">
    <name type="scientific">Paracoccus suum</name>
    <dbReference type="NCBI Taxonomy" id="2259340"/>
    <lineage>
        <taxon>Bacteria</taxon>
        <taxon>Pseudomonadati</taxon>
        <taxon>Pseudomonadota</taxon>
        <taxon>Alphaproteobacteria</taxon>
        <taxon>Rhodobacterales</taxon>
        <taxon>Paracoccaceae</taxon>
        <taxon>Paracoccus</taxon>
    </lineage>
</organism>
<evidence type="ECO:0000313" key="2">
    <source>
        <dbReference type="Proteomes" id="UP000252023"/>
    </source>
</evidence>
<dbReference type="Proteomes" id="UP000252023">
    <property type="component" value="Chromosome"/>
</dbReference>
<dbReference type="EMBL" id="CP030918">
    <property type="protein sequence ID" value="AXC50863.1"/>
    <property type="molecule type" value="Genomic_DNA"/>
</dbReference>